<reference evidence="1 2" key="1">
    <citation type="journal article" date="2015" name="Sci. Rep.">
        <title>The power of single molecule real-time sequencing technology in the de novo assembly of a eukaryotic genome.</title>
        <authorList>
            <person name="Sakai H."/>
            <person name="Naito K."/>
            <person name="Ogiso-Tanaka E."/>
            <person name="Takahashi Y."/>
            <person name="Iseki K."/>
            <person name="Muto C."/>
            <person name="Satou K."/>
            <person name="Teruya K."/>
            <person name="Shiroma A."/>
            <person name="Shimoji M."/>
            <person name="Hirano T."/>
            <person name="Itoh T."/>
            <person name="Kaga A."/>
            <person name="Tomooka N."/>
        </authorList>
    </citation>
    <scope>NUCLEOTIDE SEQUENCE [LARGE SCALE GENOMIC DNA]</scope>
    <source>
        <strain evidence="2">cv. Shumari</strain>
    </source>
</reference>
<keyword evidence="2" id="KW-1185">Reference proteome</keyword>
<gene>
    <name evidence="1" type="primary">Vigan.04G362400</name>
    <name evidence="1" type="ORF">VIGAN_04362400</name>
</gene>
<dbReference type="Proteomes" id="UP000291084">
    <property type="component" value="Chromosome 4"/>
</dbReference>
<sequence>MLEFSISRNVCILLCFPYHPLSFSYPTSLQQTSRRLGHMLQRYFNWPSIIHISCSSRNGHRHTYFIHHYITP</sequence>
<proteinExistence type="predicted"/>
<dbReference type="EMBL" id="AP015037">
    <property type="protein sequence ID" value="BAT86013.1"/>
    <property type="molecule type" value="Genomic_DNA"/>
</dbReference>
<evidence type="ECO:0000313" key="1">
    <source>
        <dbReference type="EMBL" id="BAT86013.1"/>
    </source>
</evidence>
<evidence type="ECO:0000313" key="2">
    <source>
        <dbReference type="Proteomes" id="UP000291084"/>
    </source>
</evidence>
<organism evidence="1 2">
    <name type="scientific">Vigna angularis var. angularis</name>
    <dbReference type="NCBI Taxonomy" id="157739"/>
    <lineage>
        <taxon>Eukaryota</taxon>
        <taxon>Viridiplantae</taxon>
        <taxon>Streptophyta</taxon>
        <taxon>Embryophyta</taxon>
        <taxon>Tracheophyta</taxon>
        <taxon>Spermatophyta</taxon>
        <taxon>Magnoliopsida</taxon>
        <taxon>eudicotyledons</taxon>
        <taxon>Gunneridae</taxon>
        <taxon>Pentapetalae</taxon>
        <taxon>rosids</taxon>
        <taxon>fabids</taxon>
        <taxon>Fabales</taxon>
        <taxon>Fabaceae</taxon>
        <taxon>Papilionoideae</taxon>
        <taxon>50 kb inversion clade</taxon>
        <taxon>NPAAA clade</taxon>
        <taxon>indigoferoid/millettioid clade</taxon>
        <taxon>Phaseoleae</taxon>
        <taxon>Vigna</taxon>
    </lineage>
</organism>
<name>A0A0S3RZK2_PHAAN</name>
<dbReference type="AlphaFoldDB" id="A0A0S3RZK2"/>
<protein>
    <submittedName>
        <fullName evidence="1">Uncharacterized protein</fullName>
    </submittedName>
</protein>
<accession>A0A0S3RZK2</accession>